<evidence type="ECO:0000256" key="1">
    <source>
        <dbReference type="ARBA" id="ARBA00001961"/>
    </source>
</evidence>
<dbReference type="PANTHER" id="PTHR12907">
    <property type="entry name" value="EGL NINE HOMOLOG-RELATED"/>
    <property type="match status" value="1"/>
</dbReference>
<dbReference type="InterPro" id="IPR005123">
    <property type="entry name" value="Oxoglu/Fe-dep_dioxygenase_dom"/>
</dbReference>
<keyword evidence="4" id="KW-0223">Dioxygenase</keyword>
<sequence length="210" mass="22715">MAAQGALSEFSQSTCNPGSQHLWVRFASLGERLDLQRRSPALLELGEALAALPGALQNAAKDAGIQAPKMRLFPAIMAATYGPGSHYVPHQDKYSGGSAGFENTRMLTIICYLNPDWQPGDGGELRVLATRNEPADQSAPGSRLPQLLKIAADHSESTSSTACDEDAYVDIQPLLGRIVMFQSREVWHGIQASNAARRWAVTLWLLADVD</sequence>
<dbReference type="InterPro" id="IPR051559">
    <property type="entry name" value="HIF_prolyl_hydroxylases"/>
</dbReference>
<feature type="domain" description="Fe2OG dioxygenase" evidence="7">
    <location>
        <begin position="71"/>
        <end position="207"/>
    </location>
</feature>
<accession>A0A812J3D2</accession>
<comment type="caution">
    <text evidence="8">The sequence shown here is derived from an EMBL/GenBank/DDBJ whole genome shotgun (WGS) entry which is preliminary data.</text>
</comment>
<dbReference type="GO" id="GO:0071456">
    <property type="term" value="P:cellular response to hypoxia"/>
    <property type="evidence" value="ECO:0007669"/>
    <property type="project" value="TreeGrafter"/>
</dbReference>
<keyword evidence="9" id="KW-1185">Reference proteome</keyword>
<evidence type="ECO:0000256" key="5">
    <source>
        <dbReference type="ARBA" id="ARBA00023002"/>
    </source>
</evidence>
<evidence type="ECO:0000313" key="9">
    <source>
        <dbReference type="Proteomes" id="UP000649617"/>
    </source>
</evidence>
<name>A0A812J3D2_SYMPI</name>
<dbReference type="GO" id="GO:0031418">
    <property type="term" value="F:L-ascorbic acid binding"/>
    <property type="evidence" value="ECO:0007669"/>
    <property type="project" value="UniProtKB-KW"/>
</dbReference>
<keyword evidence="5" id="KW-0560">Oxidoreductase</keyword>
<dbReference type="EMBL" id="CAJNIZ010001729">
    <property type="protein sequence ID" value="CAE7198110.1"/>
    <property type="molecule type" value="Genomic_DNA"/>
</dbReference>
<evidence type="ECO:0000313" key="8">
    <source>
        <dbReference type="EMBL" id="CAE7198110.1"/>
    </source>
</evidence>
<dbReference type="Gene3D" id="2.60.120.620">
    <property type="entry name" value="q2cbj1_9rhob like domain"/>
    <property type="match status" value="1"/>
</dbReference>
<evidence type="ECO:0000259" key="7">
    <source>
        <dbReference type="PROSITE" id="PS51471"/>
    </source>
</evidence>
<dbReference type="Proteomes" id="UP000649617">
    <property type="component" value="Unassembled WGS sequence"/>
</dbReference>
<dbReference type="GO" id="GO:0008198">
    <property type="term" value="F:ferrous iron binding"/>
    <property type="evidence" value="ECO:0007669"/>
    <property type="project" value="TreeGrafter"/>
</dbReference>
<dbReference type="Pfam" id="PF13640">
    <property type="entry name" value="2OG-FeII_Oxy_3"/>
    <property type="match status" value="1"/>
</dbReference>
<gene>
    <name evidence="8" type="primary">phyA</name>
    <name evidence="8" type="ORF">SPIL2461_LOCUS1709</name>
</gene>
<dbReference type="InterPro" id="IPR044862">
    <property type="entry name" value="Pro_4_hyd_alph_FE2OG_OXY"/>
</dbReference>
<dbReference type="InterPro" id="IPR006620">
    <property type="entry name" value="Pro_4_hyd_alph"/>
</dbReference>
<keyword evidence="6" id="KW-0408">Iron</keyword>
<evidence type="ECO:0000256" key="2">
    <source>
        <dbReference type="ARBA" id="ARBA00022723"/>
    </source>
</evidence>
<dbReference type="PROSITE" id="PS51471">
    <property type="entry name" value="FE2OG_OXY"/>
    <property type="match status" value="1"/>
</dbReference>
<comment type="cofactor">
    <cofactor evidence="1">
        <name>L-ascorbate</name>
        <dbReference type="ChEBI" id="CHEBI:38290"/>
    </cofactor>
</comment>
<protein>
    <submittedName>
        <fullName evidence="8">PhyA protein</fullName>
    </submittedName>
</protein>
<dbReference type="SMART" id="SM00702">
    <property type="entry name" value="P4Hc"/>
    <property type="match status" value="1"/>
</dbReference>
<dbReference type="PANTHER" id="PTHR12907:SF26">
    <property type="entry name" value="HIF PROLYL HYDROXYLASE, ISOFORM C"/>
    <property type="match status" value="1"/>
</dbReference>
<dbReference type="GO" id="GO:0031543">
    <property type="term" value="F:peptidyl-proline dioxygenase activity"/>
    <property type="evidence" value="ECO:0007669"/>
    <property type="project" value="TreeGrafter"/>
</dbReference>
<organism evidence="8 9">
    <name type="scientific">Symbiodinium pilosum</name>
    <name type="common">Dinoflagellate</name>
    <dbReference type="NCBI Taxonomy" id="2952"/>
    <lineage>
        <taxon>Eukaryota</taxon>
        <taxon>Sar</taxon>
        <taxon>Alveolata</taxon>
        <taxon>Dinophyceae</taxon>
        <taxon>Suessiales</taxon>
        <taxon>Symbiodiniaceae</taxon>
        <taxon>Symbiodinium</taxon>
    </lineage>
</organism>
<reference evidence="8" key="1">
    <citation type="submission" date="2021-02" db="EMBL/GenBank/DDBJ databases">
        <authorList>
            <person name="Dougan E. K."/>
            <person name="Rhodes N."/>
            <person name="Thang M."/>
            <person name="Chan C."/>
        </authorList>
    </citation>
    <scope>NUCLEOTIDE SEQUENCE</scope>
</reference>
<evidence type="ECO:0000256" key="6">
    <source>
        <dbReference type="ARBA" id="ARBA00023004"/>
    </source>
</evidence>
<dbReference type="AlphaFoldDB" id="A0A812J3D2"/>
<keyword evidence="2" id="KW-0479">Metal-binding</keyword>
<proteinExistence type="predicted"/>
<evidence type="ECO:0000256" key="3">
    <source>
        <dbReference type="ARBA" id="ARBA00022896"/>
    </source>
</evidence>
<keyword evidence="3" id="KW-0847">Vitamin C</keyword>
<dbReference type="OrthoDB" id="441695at2759"/>
<evidence type="ECO:0000256" key="4">
    <source>
        <dbReference type="ARBA" id="ARBA00022964"/>
    </source>
</evidence>